<organism evidence="2 3">
    <name type="scientific">Allosphingosinicella deserti</name>
    <dbReference type="NCBI Taxonomy" id="2116704"/>
    <lineage>
        <taxon>Bacteria</taxon>
        <taxon>Pseudomonadati</taxon>
        <taxon>Pseudomonadota</taxon>
        <taxon>Alphaproteobacteria</taxon>
        <taxon>Sphingomonadales</taxon>
        <taxon>Sphingomonadaceae</taxon>
        <taxon>Allosphingosinicella</taxon>
    </lineage>
</organism>
<comment type="caution">
    <text evidence="2">The sequence shown here is derived from an EMBL/GenBank/DDBJ whole genome shotgun (WGS) entry which is preliminary data.</text>
</comment>
<accession>A0A2P7QLI0</accession>
<gene>
    <name evidence="2" type="ORF">C7I55_15900</name>
</gene>
<keyword evidence="1" id="KW-0732">Signal</keyword>
<reference evidence="2 3" key="1">
    <citation type="submission" date="2018-03" db="EMBL/GenBank/DDBJ databases">
        <title>The draft genome of Sphingosinicella sp. GL-C-18.</title>
        <authorList>
            <person name="Liu L."/>
            <person name="Li L."/>
            <person name="Liang L."/>
            <person name="Zhang X."/>
            <person name="Wang T."/>
        </authorList>
    </citation>
    <scope>NUCLEOTIDE SEQUENCE [LARGE SCALE GENOMIC DNA]</scope>
    <source>
        <strain evidence="2 3">GL-C-18</strain>
    </source>
</reference>
<evidence type="ECO:0000313" key="2">
    <source>
        <dbReference type="EMBL" id="PSJ38812.1"/>
    </source>
</evidence>
<sequence length="105" mass="11154">MKTLTFALTLLAAIPAGATAQQPRPEARVPYGDLNLQTEAGVKTLDRRLARAVMAVCPDERGTVDMARKVAARRCIKDASASLSPLRDRILAAQAAAEPQAVGTR</sequence>
<evidence type="ECO:0000256" key="1">
    <source>
        <dbReference type="SAM" id="SignalP"/>
    </source>
</evidence>
<dbReference type="EMBL" id="PXYI01000005">
    <property type="protein sequence ID" value="PSJ38812.1"/>
    <property type="molecule type" value="Genomic_DNA"/>
</dbReference>
<dbReference type="AlphaFoldDB" id="A0A2P7QLI0"/>
<evidence type="ECO:0000313" key="3">
    <source>
        <dbReference type="Proteomes" id="UP000241167"/>
    </source>
</evidence>
<keyword evidence="3" id="KW-1185">Reference proteome</keyword>
<dbReference type="NCBIfam" id="TIGR04433">
    <property type="entry name" value="UrcA_uranyl"/>
    <property type="match status" value="1"/>
</dbReference>
<dbReference type="OrthoDB" id="7450905at2"/>
<name>A0A2P7QLI0_9SPHN</name>
<dbReference type="RefSeq" id="WP_106514005.1">
    <property type="nucleotide sequence ID" value="NZ_PXYI01000005.1"/>
</dbReference>
<protein>
    <submittedName>
        <fullName evidence="2">UrcA family protein</fullName>
    </submittedName>
</protein>
<dbReference type="InterPro" id="IPR030972">
    <property type="entry name" value="UrcA_uranyl"/>
</dbReference>
<dbReference type="Proteomes" id="UP000241167">
    <property type="component" value="Unassembled WGS sequence"/>
</dbReference>
<feature type="chain" id="PRO_5015159486" evidence="1">
    <location>
        <begin position="21"/>
        <end position="105"/>
    </location>
</feature>
<proteinExistence type="predicted"/>
<feature type="signal peptide" evidence="1">
    <location>
        <begin position="1"/>
        <end position="20"/>
    </location>
</feature>